<proteinExistence type="predicted"/>
<gene>
    <name evidence="2" type="primary">adhE_4</name>
    <name evidence="2" type="ORF">LMKDKBCB_02127</name>
</gene>
<sequence length="499" mass="55467">MSLVDTDLRSVQEARILLEHAEESREVLEGLPGTLVDGFLEALRERLFPHAASYAQLAVDESDYGNAEDEQSLIEWVLTELLDDVYAQMPTLELYSRSATHSVEVGISKGTVVSLLPDWLCIPTMLSQLVCAVASKSPIVFSARQRTHATCKAVIEDVRHVAAECHYPLDALTYLELYAPEGEEWLAAQPAVRVLIDSRECEHIHVADTTGKDVYCASIGNNPVFVEQTADLALCAEEVVHGKSFCYGMLPGAEQSVVVEQAVDEAFKTELKHRGCYFLSDEECQRLYRVCFREDGRTYRELIGKSACDLARRADIAVPDSTRVIVAEKPYVSERSFFSRTKYGPVLSYYVEENWRDACEKCIELILNSGSGNALSIFSRDGEVVRQFVLKKPVGRILVNVGTGMGATGYHSTLPKTLTVTGWESATTSNLGVTYRDFIRRRQVGCSLESSDLSLLEDAGLNRVPDRKIVAHMTEQQPATEVAPQDNTWFASLLKNMTD</sequence>
<keyword evidence="1" id="KW-0560">Oxidoreductase</keyword>
<evidence type="ECO:0000313" key="2">
    <source>
        <dbReference type="EMBL" id="VWL99660.1"/>
    </source>
</evidence>
<dbReference type="RefSeq" id="WP_156063798.1">
    <property type="nucleotide sequence ID" value="NZ_CABWIH010000044.1"/>
</dbReference>
<evidence type="ECO:0000313" key="3">
    <source>
        <dbReference type="Proteomes" id="UP000330807"/>
    </source>
</evidence>
<reference evidence="2 3" key="1">
    <citation type="submission" date="2019-10" db="EMBL/GenBank/DDBJ databases">
        <authorList>
            <person name="Wolf R A."/>
        </authorList>
    </citation>
    <scope>NUCLEOTIDE SEQUENCE [LARGE SCALE GENOMIC DNA]</scope>
    <source>
        <strain evidence="2">Collinsella_aerofaciens_AK_138A</strain>
    </source>
</reference>
<dbReference type="Gene3D" id="3.40.309.10">
    <property type="entry name" value="Aldehyde Dehydrogenase, Chain A, domain 2"/>
    <property type="match status" value="1"/>
</dbReference>
<dbReference type="InterPro" id="IPR016162">
    <property type="entry name" value="Ald_DH_N"/>
</dbReference>
<dbReference type="SUPFAM" id="SSF53720">
    <property type="entry name" value="ALDH-like"/>
    <property type="match status" value="1"/>
</dbReference>
<dbReference type="InterPro" id="IPR016163">
    <property type="entry name" value="Ald_DH_C"/>
</dbReference>
<dbReference type="Proteomes" id="UP000330807">
    <property type="component" value="Unassembled WGS sequence"/>
</dbReference>
<name>A0A5K1J815_9ACTN</name>
<dbReference type="EMBL" id="CABWIH010000044">
    <property type="protein sequence ID" value="VWL99660.1"/>
    <property type="molecule type" value="Genomic_DNA"/>
</dbReference>
<accession>A0A5K1J815</accession>
<organism evidence="2 3">
    <name type="scientific">Collinsella aerofaciens</name>
    <dbReference type="NCBI Taxonomy" id="74426"/>
    <lineage>
        <taxon>Bacteria</taxon>
        <taxon>Bacillati</taxon>
        <taxon>Actinomycetota</taxon>
        <taxon>Coriobacteriia</taxon>
        <taxon>Coriobacteriales</taxon>
        <taxon>Coriobacteriaceae</taxon>
        <taxon>Collinsella</taxon>
    </lineage>
</organism>
<evidence type="ECO:0000256" key="1">
    <source>
        <dbReference type="ARBA" id="ARBA00023002"/>
    </source>
</evidence>
<protein>
    <submittedName>
        <fullName evidence="2">Aldehyde-alcohol dehydrogenase</fullName>
    </submittedName>
</protein>
<dbReference type="InterPro" id="IPR016161">
    <property type="entry name" value="Ald_DH/histidinol_DH"/>
</dbReference>
<dbReference type="AlphaFoldDB" id="A0A5K1J815"/>
<dbReference type="Gene3D" id="3.40.605.10">
    <property type="entry name" value="Aldehyde Dehydrogenase, Chain A, domain 1"/>
    <property type="match status" value="1"/>
</dbReference>
<dbReference type="GO" id="GO:0016620">
    <property type="term" value="F:oxidoreductase activity, acting on the aldehyde or oxo group of donors, NAD or NADP as acceptor"/>
    <property type="evidence" value="ECO:0007669"/>
    <property type="project" value="InterPro"/>
</dbReference>